<keyword evidence="6" id="KW-1185">Reference proteome</keyword>
<dbReference type="SMART" id="SM00347">
    <property type="entry name" value="HTH_MARR"/>
    <property type="match status" value="1"/>
</dbReference>
<protein>
    <submittedName>
        <fullName evidence="5">MarR family transcriptional regulator</fullName>
    </submittedName>
</protein>
<comment type="caution">
    <text evidence="5">The sequence shown here is derived from an EMBL/GenBank/DDBJ whole genome shotgun (WGS) entry which is preliminary data.</text>
</comment>
<gene>
    <name evidence="5" type="ORF">JYA64_08435</name>
</gene>
<evidence type="ECO:0000256" key="2">
    <source>
        <dbReference type="ARBA" id="ARBA00023125"/>
    </source>
</evidence>
<dbReference type="Gene3D" id="1.10.10.10">
    <property type="entry name" value="Winged helix-like DNA-binding domain superfamily/Winged helix DNA-binding domain"/>
    <property type="match status" value="1"/>
</dbReference>
<proteinExistence type="predicted"/>
<dbReference type="RefSeq" id="WP_188403066.1">
    <property type="nucleotide sequence ID" value="NZ_BMCE01000002.1"/>
</dbReference>
<keyword evidence="2" id="KW-0238">DNA-binding</keyword>
<dbReference type="PANTHER" id="PTHR42756">
    <property type="entry name" value="TRANSCRIPTIONAL REGULATOR, MARR"/>
    <property type="match status" value="1"/>
</dbReference>
<dbReference type="EMBL" id="JAFHKS010000042">
    <property type="protein sequence ID" value="MBN3545319.1"/>
    <property type="molecule type" value="Genomic_DNA"/>
</dbReference>
<feature type="domain" description="HTH marR-type" evidence="4">
    <location>
        <begin position="1"/>
        <end position="143"/>
    </location>
</feature>
<dbReference type="InterPro" id="IPR036390">
    <property type="entry name" value="WH_DNA-bd_sf"/>
</dbReference>
<dbReference type="Pfam" id="PF01047">
    <property type="entry name" value="MarR"/>
    <property type="match status" value="1"/>
</dbReference>
<evidence type="ECO:0000313" key="5">
    <source>
        <dbReference type="EMBL" id="MBN3545319.1"/>
    </source>
</evidence>
<dbReference type="Proteomes" id="UP001319060">
    <property type="component" value="Unassembled WGS sequence"/>
</dbReference>
<dbReference type="InterPro" id="IPR000835">
    <property type="entry name" value="HTH_MarR-typ"/>
</dbReference>
<keyword evidence="1" id="KW-0805">Transcription regulation</keyword>
<dbReference type="InterPro" id="IPR011991">
    <property type="entry name" value="ArsR-like_HTH"/>
</dbReference>
<name>A0ABS2ZDA7_9BACL</name>
<dbReference type="InterPro" id="IPR036388">
    <property type="entry name" value="WH-like_DNA-bd_sf"/>
</dbReference>
<evidence type="ECO:0000256" key="3">
    <source>
        <dbReference type="ARBA" id="ARBA00023163"/>
    </source>
</evidence>
<organism evidence="5 6">
    <name type="scientific">Fictibacillus barbaricus</name>
    <dbReference type="NCBI Taxonomy" id="182136"/>
    <lineage>
        <taxon>Bacteria</taxon>
        <taxon>Bacillati</taxon>
        <taxon>Bacillota</taxon>
        <taxon>Bacilli</taxon>
        <taxon>Bacillales</taxon>
        <taxon>Fictibacillaceae</taxon>
        <taxon>Fictibacillus</taxon>
    </lineage>
</organism>
<accession>A0ABS2ZDA7</accession>
<evidence type="ECO:0000259" key="4">
    <source>
        <dbReference type="PROSITE" id="PS50995"/>
    </source>
</evidence>
<sequence>MKVVADSRNVLLDVERIEIAFVEIMDVIKPEIWEEEEITSTQFQILKTLSTREKWTVSEIADAMKVRASATTVIIDRLVKRGLVDRYRSDLDRRIVYVQLNEIGLEAFHLIQEKRNGVLLKYMSQLTEKQLTDLVHCIEHLSSIVKN</sequence>
<dbReference type="PROSITE" id="PS50995">
    <property type="entry name" value="HTH_MARR_2"/>
    <property type="match status" value="1"/>
</dbReference>
<reference evidence="5 6" key="1">
    <citation type="submission" date="2021-01" db="EMBL/GenBank/DDBJ databases">
        <title>Genome Sequencing of Type Strains.</title>
        <authorList>
            <person name="Lemaire J.F."/>
            <person name="Inderbitzin P."/>
            <person name="Collins S.B."/>
            <person name="Wespe N."/>
            <person name="Knight-Connoni V."/>
        </authorList>
    </citation>
    <scope>NUCLEOTIDE SEQUENCE [LARGE SCALE GENOMIC DNA]</scope>
    <source>
        <strain evidence="5 6">DSM 14730</strain>
    </source>
</reference>
<evidence type="ECO:0000256" key="1">
    <source>
        <dbReference type="ARBA" id="ARBA00023015"/>
    </source>
</evidence>
<evidence type="ECO:0000313" key="6">
    <source>
        <dbReference type="Proteomes" id="UP001319060"/>
    </source>
</evidence>
<dbReference type="SUPFAM" id="SSF46785">
    <property type="entry name" value="Winged helix' DNA-binding domain"/>
    <property type="match status" value="1"/>
</dbReference>
<dbReference type="PANTHER" id="PTHR42756:SF1">
    <property type="entry name" value="TRANSCRIPTIONAL REPRESSOR OF EMRAB OPERON"/>
    <property type="match status" value="1"/>
</dbReference>
<keyword evidence="3" id="KW-0804">Transcription</keyword>
<dbReference type="CDD" id="cd00090">
    <property type="entry name" value="HTH_ARSR"/>
    <property type="match status" value="1"/>
</dbReference>